<evidence type="ECO:0000256" key="8">
    <source>
        <dbReference type="ARBA" id="ARBA00022842"/>
    </source>
</evidence>
<dbReference type="InterPro" id="IPR000836">
    <property type="entry name" value="PRTase_dom"/>
</dbReference>
<dbReference type="InterPro" id="IPR005946">
    <property type="entry name" value="Rib-P_diPkinase"/>
</dbReference>
<dbReference type="GO" id="GO:0006015">
    <property type="term" value="P:5-phosphoribose 1-diphosphate biosynthetic process"/>
    <property type="evidence" value="ECO:0007669"/>
    <property type="project" value="UniProtKB-UniRule"/>
</dbReference>
<dbReference type="GO" id="GO:0005524">
    <property type="term" value="F:ATP binding"/>
    <property type="evidence" value="ECO:0007669"/>
    <property type="project" value="UniProtKB-KW"/>
</dbReference>
<feature type="binding site" evidence="10">
    <location>
        <position position="162"/>
    </location>
    <ligand>
        <name>Mg(2+)</name>
        <dbReference type="ChEBI" id="CHEBI:18420"/>
        <label>2</label>
    </ligand>
</feature>
<accession>A0A1H3ZAU5</accession>
<comment type="similarity">
    <text evidence="10">Belongs to the ribose-phosphate pyrophosphokinase family. Class III (archaeal) subfamily.</text>
</comment>
<evidence type="ECO:0000256" key="6">
    <source>
        <dbReference type="ARBA" id="ARBA00022777"/>
    </source>
</evidence>
<feature type="binding site" evidence="10">
    <location>
        <begin position="91"/>
        <end position="92"/>
    </location>
    <ligand>
        <name>ATP</name>
        <dbReference type="ChEBI" id="CHEBI:30616"/>
    </ligand>
</feature>
<evidence type="ECO:0000256" key="7">
    <source>
        <dbReference type="ARBA" id="ARBA00022840"/>
    </source>
</evidence>
<dbReference type="InterPro" id="IPR029057">
    <property type="entry name" value="PRTase-like"/>
</dbReference>
<comment type="caution">
    <text evidence="10">Lacks conserved residue(s) required for the propagation of feature annotation.</text>
</comment>
<dbReference type="HAMAP" id="MF_00583_A">
    <property type="entry name" value="RibP_PPkinase_A"/>
    <property type="match status" value="1"/>
</dbReference>
<feature type="active site" evidence="10">
    <location>
        <position position="186"/>
    </location>
</feature>
<dbReference type="PANTHER" id="PTHR10210:SF32">
    <property type="entry name" value="RIBOSE-PHOSPHATE PYROPHOSPHOKINASE 2"/>
    <property type="match status" value="1"/>
</dbReference>
<dbReference type="GO" id="GO:0002189">
    <property type="term" value="C:ribose phosphate diphosphokinase complex"/>
    <property type="evidence" value="ECO:0007669"/>
    <property type="project" value="TreeGrafter"/>
</dbReference>
<dbReference type="GO" id="GO:0005737">
    <property type="term" value="C:cytoplasm"/>
    <property type="evidence" value="ECO:0007669"/>
    <property type="project" value="UniProtKB-SubCell"/>
</dbReference>
<dbReference type="PANTHER" id="PTHR10210">
    <property type="entry name" value="RIBOSE-PHOSPHATE DIPHOSPHOKINASE FAMILY MEMBER"/>
    <property type="match status" value="1"/>
</dbReference>
<keyword evidence="4 10" id="KW-0545">Nucleotide biosynthesis</keyword>
<dbReference type="SMART" id="SM01400">
    <property type="entry name" value="Pribosyltran_N"/>
    <property type="match status" value="1"/>
</dbReference>
<evidence type="ECO:0000259" key="11">
    <source>
        <dbReference type="Pfam" id="PF00156"/>
    </source>
</evidence>
<dbReference type="CDD" id="cd06223">
    <property type="entry name" value="PRTases_typeI"/>
    <property type="match status" value="1"/>
</dbReference>
<dbReference type="GO" id="GO:0004749">
    <property type="term" value="F:ribose phosphate diphosphokinase activity"/>
    <property type="evidence" value="ECO:0007669"/>
    <property type="project" value="UniProtKB-UniRule"/>
</dbReference>
<keyword evidence="7 10" id="KW-0067">ATP-binding</keyword>
<evidence type="ECO:0000256" key="3">
    <source>
        <dbReference type="ARBA" id="ARBA00022723"/>
    </source>
</evidence>
<evidence type="ECO:0000256" key="9">
    <source>
        <dbReference type="ARBA" id="ARBA00049535"/>
    </source>
</evidence>
<dbReference type="GO" id="GO:0006164">
    <property type="term" value="P:purine nucleotide biosynthetic process"/>
    <property type="evidence" value="ECO:0007669"/>
    <property type="project" value="TreeGrafter"/>
</dbReference>
<keyword evidence="6 10" id="KW-0418">Kinase</keyword>
<dbReference type="InterPro" id="IPR037514">
    <property type="entry name" value="Rib-P_diPkinase_arc"/>
</dbReference>
<evidence type="ECO:0000256" key="1">
    <source>
        <dbReference type="ARBA" id="ARBA00022490"/>
    </source>
</evidence>
<dbReference type="SUPFAM" id="SSF53271">
    <property type="entry name" value="PRTase-like"/>
    <property type="match status" value="1"/>
</dbReference>
<dbReference type="Proteomes" id="UP000236755">
    <property type="component" value="Unassembled WGS sequence"/>
</dbReference>
<feature type="domain" description="Ribose-phosphate pyrophosphokinase N-terminal" evidence="12">
    <location>
        <begin position="2"/>
        <end position="110"/>
    </location>
</feature>
<feature type="binding site" evidence="10">
    <location>
        <position position="124"/>
    </location>
    <ligand>
        <name>Mg(2+)</name>
        <dbReference type="ChEBI" id="CHEBI:18420"/>
        <label>1</label>
    </ligand>
</feature>
<feature type="binding site" evidence="10">
    <location>
        <position position="188"/>
    </location>
    <ligand>
        <name>D-ribose 5-phosphate</name>
        <dbReference type="ChEBI" id="CHEBI:78346"/>
    </ligand>
</feature>
<dbReference type="NCBIfam" id="TIGR01251">
    <property type="entry name" value="ribP_PPkin"/>
    <property type="match status" value="1"/>
</dbReference>
<feature type="binding site" evidence="10">
    <location>
        <begin position="33"/>
        <end position="35"/>
    </location>
    <ligand>
        <name>ATP</name>
        <dbReference type="ChEBI" id="CHEBI:30616"/>
    </ligand>
</feature>
<evidence type="ECO:0000256" key="10">
    <source>
        <dbReference type="HAMAP-Rule" id="MF_00583"/>
    </source>
</evidence>
<keyword evidence="14" id="KW-1185">Reference proteome</keyword>
<evidence type="ECO:0000256" key="5">
    <source>
        <dbReference type="ARBA" id="ARBA00022741"/>
    </source>
</evidence>
<proteinExistence type="inferred from homology"/>
<feature type="binding site" evidence="10">
    <location>
        <position position="212"/>
    </location>
    <ligand>
        <name>D-ribose 5-phosphate</name>
        <dbReference type="ChEBI" id="CHEBI:78346"/>
    </ligand>
</feature>
<dbReference type="EC" id="2.7.6.1" evidence="10"/>
<evidence type="ECO:0000259" key="12">
    <source>
        <dbReference type="Pfam" id="PF13793"/>
    </source>
</evidence>
<dbReference type="GO" id="GO:0000287">
    <property type="term" value="F:magnesium ion binding"/>
    <property type="evidence" value="ECO:0007669"/>
    <property type="project" value="UniProtKB-UniRule"/>
</dbReference>
<comment type="catalytic activity">
    <reaction evidence="9 10">
        <text>D-ribose 5-phosphate + ATP = 5-phospho-alpha-D-ribose 1-diphosphate + AMP + H(+)</text>
        <dbReference type="Rhea" id="RHEA:15609"/>
        <dbReference type="ChEBI" id="CHEBI:15378"/>
        <dbReference type="ChEBI" id="CHEBI:30616"/>
        <dbReference type="ChEBI" id="CHEBI:58017"/>
        <dbReference type="ChEBI" id="CHEBI:78346"/>
        <dbReference type="ChEBI" id="CHEBI:456215"/>
        <dbReference type="EC" id="2.7.6.1"/>
    </reaction>
</comment>
<dbReference type="Gene3D" id="3.40.50.2020">
    <property type="match status" value="2"/>
</dbReference>
<dbReference type="RefSeq" id="WP_092634979.1">
    <property type="nucleotide sequence ID" value="NZ_FNQT01000003.1"/>
</dbReference>
<dbReference type="EMBL" id="FNQT01000003">
    <property type="protein sequence ID" value="SEA20800.1"/>
    <property type="molecule type" value="Genomic_DNA"/>
</dbReference>
<keyword evidence="3 10" id="KW-0479">Metal-binding</keyword>
<dbReference type="AlphaFoldDB" id="A0A1H3ZAU5"/>
<evidence type="ECO:0000313" key="14">
    <source>
        <dbReference type="Proteomes" id="UP000236755"/>
    </source>
</evidence>
<keyword evidence="1 10" id="KW-0963">Cytoplasm</keyword>
<comment type="cofactor">
    <cofactor evidence="10">
        <name>Mg(2+)</name>
        <dbReference type="ChEBI" id="CHEBI:18420"/>
    </cofactor>
    <text evidence="10">Binds 2 Mg(2+) ions per subunit.</text>
</comment>
<dbReference type="OrthoDB" id="371997at2157"/>
<dbReference type="Pfam" id="PF13793">
    <property type="entry name" value="Pribosyltran_N"/>
    <property type="match status" value="1"/>
</dbReference>
<dbReference type="InterPro" id="IPR029099">
    <property type="entry name" value="Pribosyltran_N"/>
</dbReference>
<dbReference type="GO" id="GO:0016301">
    <property type="term" value="F:kinase activity"/>
    <property type="evidence" value="ECO:0007669"/>
    <property type="project" value="UniProtKB-KW"/>
</dbReference>
<evidence type="ECO:0000256" key="2">
    <source>
        <dbReference type="ARBA" id="ARBA00022679"/>
    </source>
</evidence>
<dbReference type="NCBIfam" id="NF002095">
    <property type="entry name" value="PRK00934.1"/>
    <property type="match status" value="1"/>
</dbReference>
<protein>
    <recommendedName>
        <fullName evidence="10">Ribose-phosphate pyrophosphokinase</fullName>
        <shortName evidence="10">RPPK</shortName>
        <ecNumber evidence="10">2.7.6.1</ecNumber>
    </recommendedName>
    <alternativeName>
        <fullName evidence="10">5-phospho-D-ribosyl alpha-1-diphosphate synthase</fullName>
    </alternativeName>
    <alternativeName>
        <fullName evidence="10">Phosphoribosyl diphosphate synthase</fullName>
    </alternativeName>
    <alternativeName>
        <fullName evidence="10">Phosphoribosyl pyrophosphate synthase</fullName>
        <shortName evidence="10">P-Rib-PP synthase</shortName>
        <shortName evidence="10">PRPP synthase</shortName>
        <shortName evidence="10">PRPPase</shortName>
    </alternativeName>
</protein>
<comment type="subcellular location">
    <subcellularLocation>
        <location evidence="10">Cytoplasm</location>
    </subcellularLocation>
</comment>
<comment type="pathway">
    <text evidence="10">Metabolic intermediate biosynthesis; 5-phospho-alpha-D-ribose 1-diphosphate biosynthesis; 5-phospho-alpha-D-ribose 1-diphosphate from D-ribose 5-phosphate (route I): step 1/1.</text>
</comment>
<keyword evidence="5 10" id="KW-0547">Nucleotide-binding</keyword>
<evidence type="ECO:0000313" key="13">
    <source>
        <dbReference type="EMBL" id="SEA20800.1"/>
    </source>
</evidence>
<gene>
    <name evidence="10" type="primary">prs</name>
    <name evidence="13" type="ORF">SAMN04488065_2255</name>
</gene>
<organism evidence="13 14">
    <name type="scientific">Haloplanus vescus</name>
    <dbReference type="NCBI Taxonomy" id="555874"/>
    <lineage>
        <taxon>Archaea</taxon>
        <taxon>Methanobacteriati</taxon>
        <taxon>Methanobacteriota</taxon>
        <taxon>Stenosarchaea group</taxon>
        <taxon>Halobacteria</taxon>
        <taxon>Halobacteriales</taxon>
        <taxon>Haloferacaceae</taxon>
        <taxon>Haloplanus</taxon>
    </lineage>
</organism>
<sequence length="290" mass="30117">MILPGSDSQALGSALAAETGRELAAVTYDRFPDGEGMASVDLDGTAPDRAVVVASTPSDTAYVELLQLQDAVREAGADHVTTVIPYMGYGRQERAFEPGQPVSARAVARAVATGTDRVILVNPHEASVTDFFDVPCSVVDAAPRLADPLPADLTDPLFLSPDAGAVSLAESVRDAYGGGDVDYFEKVRHSGTEVDITPSDADVTGRDVVVVDDIIATGSTMSESIGVLADRNAADVFVTCVHPLLVRNARTKLERAGVTAVYGTDTLEREVTTTSVAPVVADALGSAAAE</sequence>
<dbReference type="STRING" id="555874.SAMN04488065_2255"/>
<feature type="domain" description="Phosphoribosyltransferase" evidence="11">
    <location>
        <begin position="154"/>
        <end position="259"/>
    </location>
</feature>
<dbReference type="Pfam" id="PF00156">
    <property type="entry name" value="Pribosyltran"/>
    <property type="match status" value="1"/>
</dbReference>
<keyword evidence="8 10" id="KW-0460">Magnesium</keyword>
<evidence type="ECO:0000256" key="4">
    <source>
        <dbReference type="ARBA" id="ARBA00022727"/>
    </source>
</evidence>
<reference evidence="13 14" key="1">
    <citation type="submission" date="2016-10" db="EMBL/GenBank/DDBJ databases">
        <authorList>
            <person name="de Groot N.N."/>
        </authorList>
    </citation>
    <scope>NUCLEOTIDE SEQUENCE [LARGE SCALE GENOMIC DNA]</scope>
    <source>
        <strain evidence="13 14">CGMCC 1.8712</strain>
    </source>
</reference>
<keyword evidence="2 10" id="KW-0808">Transferase</keyword>
<comment type="function">
    <text evidence="10">Involved in the biosynthesis of the central metabolite phospho-alpha-D-ribosyl-1-pyrophosphate (PRPP) via the transfer of pyrophosphoryl group from ATP to 1-hydroxyl of ribose-5-phosphate (Rib-5-P).</text>
</comment>
<dbReference type="UniPathway" id="UPA00087">
    <property type="reaction ID" value="UER00172"/>
</dbReference>
<name>A0A1H3ZAU5_9EURY</name>